<feature type="transmembrane region" description="Helical" evidence="1">
    <location>
        <begin position="12"/>
        <end position="34"/>
    </location>
</feature>
<geneLocation type="plasmid" evidence="2 3">
    <name>unnamed5</name>
</geneLocation>
<keyword evidence="3" id="KW-1185">Reference proteome</keyword>
<proteinExistence type="predicted"/>
<dbReference type="EMBL" id="CP095066">
    <property type="protein sequence ID" value="UOQ69527.1"/>
    <property type="molecule type" value="Genomic_DNA"/>
</dbReference>
<keyword evidence="2" id="KW-0614">Plasmid</keyword>
<evidence type="ECO:0000313" key="3">
    <source>
        <dbReference type="Proteomes" id="UP000830401"/>
    </source>
</evidence>
<dbReference type="Proteomes" id="UP000830401">
    <property type="component" value="Plasmid unnamed5"/>
</dbReference>
<sequence length="65" mass="7351">MRPGYRPPSAQWYNQPALVLLLCVLVLPVGLYGLWKSTTILPPIKAIVLGCLMYLLYHLATRAPW</sequence>
<evidence type="ECO:0000256" key="1">
    <source>
        <dbReference type="SAM" id="Phobius"/>
    </source>
</evidence>
<organism evidence="2 3">
    <name type="scientific">Hymenobacter volaticus</name>
    <dbReference type="NCBI Taxonomy" id="2932254"/>
    <lineage>
        <taxon>Bacteria</taxon>
        <taxon>Pseudomonadati</taxon>
        <taxon>Bacteroidota</taxon>
        <taxon>Cytophagia</taxon>
        <taxon>Cytophagales</taxon>
        <taxon>Hymenobacteraceae</taxon>
        <taxon>Hymenobacter</taxon>
    </lineage>
</organism>
<gene>
    <name evidence="2" type="ORF">MUN86_28210</name>
</gene>
<keyword evidence="1" id="KW-1133">Transmembrane helix</keyword>
<feature type="transmembrane region" description="Helical" evidence="1">
    <location>
        <begin position="40"/>
        <end position="60"/>
    </location>
</feature>
<evidence type="ECO:0000313" key="2">
    <source>
        <dbReference type="EMBL" id="UOQ69527.1"/>
    </source>
</evidence>
<keyword evidence="1" id="KW-0472">Membrane</keyword>
<name>A0ABY4GF97_9BACT</name>
<protein>
    <submittedName>
        <fullName evidence="2">Uncharacterized protein</fullName>
    </submittedName>
</protein>
<keyword evidence="1" id="KW-0812">Transmembrane</keyword>
<accession>A0ABY4GF97</accession>
<dbReference type="RefSeq" id="WP_245127345.1">
    <property type="nucleotide sequence ID" value="NZ_CP095066.1"/>
</dbReference>
<reference evidence="2" key="1">
    <citation type="submission" date="2022-04" db="EMBL/GenBank/DDBJ databases">
        <title>Hymenobacter sp. isolated from the air.</title>
        <authorList>
            <person name="Won M."/>
            <person name="Lee C.-M."/>
            <person name="Woen H.-Y."/>
            <person name="Kwon S.-W."/>
        </authorList>
    </citation>
    <scope>NUCLEOTIDE SEQUENCE</scope>
    <source>
        <strain evidence="2">5420S-77</strain>
        <plasmid evidence="2">unnamed5</plasmid>
    </source>
</reference>